<keyword evidence="2" id="KW-1185">Reference proteome</keyword>
<organism evidence="1 2">
    <name type="scientific">Flavobacterium bernardetii</name>
    <dbReference type="NCBI Taxonomy" id="2813823"/>
    <lineage>
        <taxon>Bacteria</taxon>
        <taxon>Pseudomonadati</taxon>
        <taxon>Bacteroidota</taxon>
        <taxon>Flavobacteriia</taxon>
        <taxon>Flavobacteriales</taxon>
        <taxon>Flavobacteriaceae</taxon>
        <taxon>Flavobacterium</taxon>
    </lineage>
</organism>
<dbReference type="EMBL" id="JACRUN010000004">
    <property type="protein sequence ID" value="MBC5834936.1"/>
    <property type="molecule type" value="Genomic_DNA"/>
</dbReference>
<dbReference type="Proteomes" id="UP000605990">
    <property type="component" value="Unassembled WGS sequence"/>
</dbReference>
<name>A0ABR7IYR1_9FLAO</name>
<evidence type="ECO:0000313" key="1">
    <source>
        <dbReference type="EMBL" id="MBC5834936.1"/>
    </source>
</evidence>
<proteinExistence type="predicted"/>
<dbReference type="RefSeq" id="WP_166128282.1">
    <property type="nucleotide sequence ID" value="NZ_JAANOQ010000005.1"/>
</dbReference>
<gene>
    <name evidence="1" type="ORF">H8R27_08555</name>
</gene>
<protein>
    <submittedName>
        <fullName evidence="1">IPExxxVDY family protein</fullName>
    </submittedName>
</protein>
<evidence type="ECO:0000313" key="2">
    <source>
        <dbReference type="Proteomes" id="UP000605990"/>
    </source>
</evidence>
<sequence>MANLKLTLDDFESNDFELLAIHTNLKDFKLSFLINLKLNVLLAKNDNEITIKSNDGTGKFSRFSYDDLKQDITWELIKNQTNFNSNKQNVGFFEEDSITMNLIPELKTADYLLKIDNVEPNFKSEEIIQNISTIPNVSTIYKVDTDNLKSINNLIF</sequence>
<accession>A0ABR7IYR1</accession>
<dbReference type="NCBIfam" id="NF033205">
    <property type="entry name" value="IPExxxVDY"/>
    <property type="match status" value="1"/>
</dbReference>
<reference evidence="1 2" key="1">
    <citation type="submission" date="2020-08" db="EMBL/GenBank/DDBJ databases">
        <title>Description of novel Flavobacterium F-408 isolate.</title>
        <authorList>
            <person name="Saticioglu I.B."/>
            <person name="Duman M."/>
            <person name="Altun S."/>
        </authorList>
    </citation>
    <scope>NUCLEOTIDE SEQUENCE [LARGE SCALE GENOMIC DNA]</scope>
    <source>
        <strain evidence="1 2">F-408</strain>
    </source>
</reference>
<comment type="caution">
    <text evidence="1">The sequence shown here is derived from an EMBL/GenBank/DDBJ whole genome shotgun (WGS) entry which is preliminary data.</text>
</comment>
<dbReference type="InterPro" id="IPR047690">
    <property type="entry name" value="IPExxxVDY_fam"/>
</dbReference>